<gene>
    <name evidence="1" type="ORF">KC01_LOCUS39566</name>
</gene>
<dbReference type="AlphaFoldDB" id="A0AAV2MIS4"/>
<evidence type="ECO:0000313" key="1">
    <source>
        <dbReference type="EMBL" id="CAL1613334.1"/>
    </source>
</evidence>
<reference evidence="1 2" key="1">
    <citation type="submission" date="2024-04" db="EMBL/GenBank/DDBJ databases">
        <authorList>
            <person name="Waldvogel A.-M."/>
            <person name="Schoenle A."/>
        </authorList>
    </citation>
    <scope>NUCLEOTIDE SEQUENCE [LARGE SCALE GENOMIC DNA]</scope>
</reference>
<keyword evidence="2" id="KW-1185">Reference proteome</keyword>
<protein>
    <submittedName>
        <fullName evidence="1">Uncharacterized protein</fullName>
    </submittedName>
</protein>
<proteinExistence type="predicted"/>
<name>A0AAV2MIS4_KNICA</name>
<organism evidence="1 2">
    <name type="scientific">Knipowitschia caucasica</name>
    <name type="common">Caucasian dwarf goby</name>
    <name type="synonym">Pomatoschistus caucasicus</name>
    <dbReference type="NCBI Taxonomy" id="637954"/>
    <lineage>
        <taxon>Eukaryota</taxon>
        <taxon>Metazoa</taxon>
        <taxon>Chordata</taxon>
        <taxon>Craniata</taxon>
        <taxon>Vertebrata</taxon>
        <taxon>Euteleostomi</taxon>
        <taxon>Actinopterygii</taxon>
        <taxon>Neopterygii</taxon>
        <taxon>Teleostei</taxon>
        <taxon>Neoteleostei</taxon>
        <taxon>Acanthomorphata</taxon>
        <taxon>Gobiaria</taxon>
        <taxon>Gobiiformes</taxon>
        <taxon>Gobioidei</taxon>
        <taxon>Gobiidae</taxon>
        <taxon>Gobiinae</taxon>
        <taxon>Knipowitschia</taxon>
    </lineage>
</organism>
<sequence>MIRTEQEEFYIEPLERGLEVVQEEAAGGGRTHVVYRASAVKKPPVSRGAADLHSRGRLFVRVDVDVEGGAYGGAVCGDCTVYAARVCRVPGRRRAQTDG</sequence>
<dbReference type="Proteomes" id="UP001497482">
    <property type="component" value="Chromosome 8"/>
</dbReference>
<dbReference type="EMBL" id="OZ035830">
    <property type="protein sequence ID" value="CAL1613334.1"/>
    <property type="molecule type" value="Genomic_DNA"/>
</dbReference>
<evidence type="ECO:0000313" key="2">
    <source>
        <dbReference type="Proteomes" id="UP001497482"/>
    </source>
</evidence>
<accession>A0AAV2MIS4</accession>